<keyword evidence="1" id="KW-0472">Membrane</keyword>
<protein>
    <submittedName>
        <fullName evidence="2">Uncharacterized protein</fullName>
    </submittedName>
</protein>
<evidence type="ECO:0000313" key="2">
    <source>
        <dbReference type="EMBL" id="KAJ6635537.1"/>
    </source>
</evidence>
<reference evidence="2" key="1">
    <citation type="submission" date="2022-07" db="EMBL/GenBank/DDBJ databases">
        <authorList>
            <person name="Trinca V."/>
            <person name="Uliana J.V.C."/>
            <person name="Torres T.T."/>
            <person name="Ward R.J."/>
            <person name="Monesi N."/>
        </authorList>
    </citation>
    <scope>NUCLEOTIDE SEQUENCE</scope>
    <source>
        <strain evidence="2">HSMRA1968</strain>
        <tissue evidence="2">Whole embryos</tissue>
    </source>
</reference>
<dbReference type="EMBL" id="WJQU01000004">
    <property type="protein sequence ID" value="KAJ6635537.1"/>
    <property type="molecule type" value="Genomic_DNA"/>
</dbReference>
<comment type="caution">
    <text evidence="2">The sequence shown here is derived from an EMBL/GenBank/DDBJ whole genome shotgun (WGS) entry which is preliminary data.</text>
</comment>
<evidence type="ECO:0000256" key="1">
    <source>
        <dbReference type="SAM" id="Phobius"/>
    </source>
</evidence>
<accession>A0A9Q0MPC8</accession>
<evidence type="ECO:0000313" key="3">
    <source>
        <dbReference type="Proteomes" id="UP001151699"/>
    </source>
</evidence>
<gene>
    <name evidence="2" type="ORF">Bhyg_14123</name>
</gene>
<name>A0A9Q0MPC8_9DIPT</name>
<sequence length="101" mass="11283">MVISLFSTVEKEGQFIGWWNMLGSLIGLLLYVIWFITLCSDITDSSEARACSNLKGTVGTIFLVVLGVLCPLIAYFGWKCVQGSDAVRNNFCYLKLLTHRL</sequence>
<keyword evidence="1" id="KW-1133">Transmembrane helix</keyword>
<feature type="transmembrane region" description="Helical" evidence="1">
    <location>
        <begin position="15"/>
        <end position="36"/>
    </location>
</feature>
<feature type="transmembrane region" description="Helical" evidence="1">
    <location>
        <begin position="57"/>
        <end position="78"/>
    </location>
</feature>
<proteinExistence type="predicted"/>
<dbReference type="AlphaFoldDB" id="A0A9Q0MPC8"/>
<keyword evidence="3" id="KW-1185">Reference proteome</keyword>
<keyword evidence="1" id="KW-0812">Transmembrane</keyword>
<organism evidence="2 3">
    <name type="scientific">Pseudolycoriella hygida</name>
    <dbReference type="NCBI Taxonomy" id="35572"/>
    <lineage>
        <taxon>Eukaryota</taxon>
        <taxon>Metazoa</taxon>
        <taxon>Ecdysozoa</taxon>
        <taxon>Arthropoda</taxon>
        <taxon>Hexapoda</taxon>
        <taxon>Insecta</taxon>
        <taxon>Pterygota</taxon>
        <taxon>Neoptera</taxon>
        <taxon>Endopterygota</taxon>
        <taxon>Diptera</taxon>
        <taxon>Nematocera</taxon>
        <taxon>Sciaroidea</taxon>
        <taxon>Sciaridae</taxon>
        <taxon>Pseudolycoriella</taxon>
    </lineage>
</organism>
<dbReference type="Proteomes" id="UP001151699">
    <property type="component" value="Chromosome C"/>
</dbReference>